<name>A0A369JHR0_HYPMA</name>
<accession>A0A369JHR0</accession>
<evidence type="ECO:0000313" key="1">
    <source>
        <dbReference type="EMBL" id="RDB19253.1"/>
    </source>
</evidence>
<dbReference type="AlphaFoldDB" id="A0A369JHR0"/>
<dbReference type="Proteomes" id="UP000076154">
    <property type="component" value="Unassembled WGS sequence"/>
</dbReference>
<proteinExistence type="predicted"/>
<gene>
    <name evidence="1" type="ORF">Hypma_013705</name>
</gene>
<keyword evidence="2" id="KW-1185">Reference proteome</keyword>
<evidence type="ECO:0000313" key="2">
    <source>
        <dbReference type="Proteomes" id="UP000076154"/>
    </source>
</evidence>
<protein>
    <submittedName>
        <fullName evidence="1">Uncharacterized protein</fullName>
    </submittedName>
</protein>
<comment type="caution">
    <text evidence="1">The sequence shown here is derived from an EMBL/GenBank/DDBJ whole genome shotgun (WGS) entry which is preliminary data.</text>
</comment>
<dbReference type="InParanoid" id="A0A369JHR0"/>
<organism evidence="1 2">
    <name type="scientific">Hypsizygus marmoreus</name>
    <name type="common">White beech mushroom</name>
    <name type="synonym">Agaricus marmoreus</name>
    <dbReference type="NCBI Taxonomy" id="39966"/>
    <lineage>
        <taxon>Eukaryota</taxon>
        <taxon>Fungi</taxon>
        <taxon>Dikarya</taxon>
        <taxon>Basidiomycota</taxon>
        <taxon>Agaricomycotina</taxon>
        <taxon>Agaricomycetes</taxon>
        <taxon>Agaricomycetidae</taxon>
        <taxon>Agaricales</taxon>
        <taxon>Tricholomatineae</taxon>
        <taxon>Lyophyllaceae</taxon>
        <taxon>Hypsizygus</taxon>
    </lineage>
</organism>
<reference evidence="1" key="1">
    <citation type="submission" date="2018-04" db="EMBL/GenBank/DDBJ databases">
        <title>Whole genome sequencing of Hypsizygus marmoreus.</title>
        <authorList>
            <person name="Choi I.-G."/>
            <person name="Min B."/>
            <person name="Kim J.-G."/>
            <person name="Kim S."/>
            <person name="Oh Y.-L."/>
            <person name="Kong W.-S."/>
            <person name="Park H."/>
            <person name="Jeong J."/>
            <person name="Song E.-S."/>
        </authorList>
    </citation>
    <scope>NUCLEOTIDE SEQUENCE [LARGE SCALE GENOMIC DNA]</scope>
    <source>
        <strain evidence="1">51987-8</strain>
    </source>
</reference>
<dbReference type="EMBL" id="LUEZ02000080">
    <property type="protein sequence ID" value="RDB19253.1"/>
    <property type="molecule type" value="Genomic_DNA"/>
</dbReference>
<dbReference type="OrthoDB" id="2611509at2759"/>
<sequence length="88" mass="10096">MLNVGEADIGFQIPEVSAPLQPPVLECELLSKLDDYTQPGLYDEEFRALLAEMVRCSCGMVMLKRVHRQHRCSKALLRPIKRQRLDID</sequence>